<dbReference type="InterPro" id="IPR008880">
    <property type="entry name" value="Trigger_fac_C"/>
</dbReference>
<dbReference type="GO" id="GO:0006457">
    <property type="term" value="P:protein folding"/>
    <property type="evidence" value="ECO:0007669"/>
    <property type="project" value="InterPro"/>
</dbReference>
<dbReference type="SUPFAM" id="SSF102735">
    <property type="entry name" value="Trigger factor ribosome-binding domain"/>
    <property type="match status" value="1"/>
</dbReference>
<gene>
    <name evidence="7" type="ORF">A2827_00845</name>
</gene>
<evidence type="ECO:0000259" key="5">
    <source>
        <dbReference type="Pfam" id="PF05697"/>
    </source>
</evidence>
<proteinExistence type="predicted"/>
<reference evidence="7 8" key="1">
    <citation type="journal article" date="2016" name="Nat. Commun.">
        <title>Thousands of microbial genomes shed light on interconnected biogeochemical processes in an aquifer system.</title>
        <authorList>
            <person name="Anantharaman K."/>
            <person name="Brown C.T."/>
            <person name="Hug L.A."/>
            <person name="Sharon I."/>
            <person name="Castelle C.J."/>
            <person name="Probst A.J."/>
            <person name="Thomas B.C."/>
            <person name="Singh A."/>
            <person name="Wilkins M.J."/>
            <person name="Karaoz U."/>
            <person name="Brodie E.L."/>
            <person name="Williams K.H."/>
            <person name="Hubbard S.S."/>
            <person name="Banfield J.F."/>
        </authorList>
    </citation>
    <scope>NUCLEOTIDE SEQUENCE [LARGE SCALE GENOMIC DNA]</scope>
</reference>
<feature type="region of interest" description="Disordered" evidence="4">
    <location>
        <begin position="173"/>
        <end position="192"/>
    </location>
</feature>
<dbReference type="Pfam" id="PF05698">
    <property type="entry name" value="Trigger_C"/>
    <property type="match status" value="1"/>
</dbReference>
<dbReference type="AlphaFoldDB" id="A0A1G2H6A0"/>
<feature type="domain" description="Trigger factor C-terminal" evidence="6">
    <location>
        <begin position="208"/>
        <end position="364"/>
    </location>
</feature>
<feature type="domain" description="Trigger factor ribosome-binding bacterial" evidence="5">
    <location>
        <begin position="1"/>
        <end position="166"/>
    </location>
</feature>
<dbReference type="InterPro" id="IPR036611">
    <property type="entry name" value="Trigger_fac_ribosome-bd_sf"/>
</dbReference>
<name>A0A1G2H6A0_9BACT</name>
<sequence>MTANFLNKSKTEKELEVEISSEDFSEYLDKAARKLSENLNTQGFRKGHAPRSIIEKKVGSDNLYKEAAELAMQRSYAEALNGNVLSSDSDINGKILKSVVEHLPRQAVSEVSVLKLAPNNPFVYKIIFKIPYFMLAEDYRGIAKKVIAREKREVSIEESEVEETLNWLRRNHKKGVSGTSSPSKDKNEEELPELTDEFAKNVGNFQNVAELRNNISEGIKMEKEKKEKDRIRIAIVKEIMEKSEREIPKEVTDNETRKIEEEFKDRISQMGLELDNYLKRIEKKKEDLEGGWRDSANERIETYLVLDAVAEKENIEIKAEDIEEESKKFLKRFGGIKEAEERISTDRLEEYVRDLLRSEKALESLEKVS</sequence>
<evidence type="ECO:0000259" key="6">
    <source>
        <dbReference type="Pfam" id="PF05698"/>
    </source>
</evidence>
<dbReference type="STRING" id="1802158.A2827_00845"/>
<dbReference type="Proteomes" id="UP000177932">
    <property type="component" value="Unassembled WGS sequence"/>
</dbReference>
<feature type="coiled-coil region" evidence="3">
    <location>
        <begin position="267"/>
        <end position="368"/>
    </location>
</feature>
<evidence type="ECO:0000256" key="1">
    <source>
        <dbReference type="ARBA" id="ARBA00023110"/>
    </source>
</evidence>
<dbReference type="InterPro" id="IPR037041">
    <property type="entry name" value="Trigger_fac_C_sf"/>
</dbReference>
<dbReference type="Pfam" id="PF05697">
    <property type="entry name" value="Trigger_N"/>
    <property type="match status" value="1"/>
</dbReference>
<keyword evidence="2" id="KW-0413">Isomerase</keyword>
<dbReference type="EMBL" id="MHOD01000023">
    <property type="protein sequence ID" value="OGZ57751.1"/>
    <property type="molecule type" value="Genomic_DNA"/>
</dbReference>
<dbReference type="Gene3D" id="3.30.70.1050">
    <property type="entry name" value="Trigger factor ribosome-binding domain"/>
    <property type="match status" value="1"/>
</dbReference>
<comment type="caution">
    <text evidence="7">The sequence shown here is derived from an EMBL/GenBank/DDBJ whole genome shotgun (WGS) entry which is preliminary data.</text>
</comment>
<accession>A0A1G2H6A0</accession>
<dbReference type="GO" id="GO:0015031">
    <property type="term" value="P:protein transport"/>
    <property type="evidence" value="ECO:0007669"/>
    <property type="project" value="InterPro"/>
</dbReference>
<evidence type="ECO:0000256" key="3">
    <source>
        <dbReference type="SAM" id="Coils"/>
    </source>
</evidence>
<evidence type="ECO:0000256" key="4">
    <source>
        <dbReference type="SAM" id="MobiDB-lite"/>
    </source>
</evidence>
<keyword evidence="3" id="KW-0175">Coiled coil</keyword>
<protein>
    <submittedName>
        <fullName evidence="7">Uncharacterized protein</fullName>
    </submittedName>
</protein>
<dbReference type="SUPFAM" id="SSF109998">
    <property type="entry name" value="Triger factor/SurA peptide-binding domain-like"/>
    <property type="match status" value="1"/>
</dbReference>
<dbReference type="GO" id="GO:0003755">
    <property type="term" value="F:peptidyl-prolyl cis-trans isomerase activity"/>
    <property type="evidence" value="ECO:0007669"/>
    <property type="project" value="UniProtKB-KW"/>
</dbReference>
<dbReference type="InterPro" id="IPR008881">
    <property type="entry name" value="Trigger_fac_ribosome-bd_bac"/>
</dbReference>
<evidence type="ECO:0000313" key="8">
    <source>
        <dbReference type="Proteomes" id="UP000177932"/>
    </source>
</evidence>
<dbReference type="InterPro" id="IPR027304">
    <property type="entry name" value="Trigger_fact/SurA_dom_sf"/>
</dbReference>
<dbReference type="Gene3D" id="1.10.3120.10">
    <property type="entry name" value="Trigger factor, C-terminal domain"/>
    <property type="match status" value="1"/>
</dbReference>
<organism evidence="7 8">
    <name type="scientific">Candidatus Spechtbacteria bacterium RIFCSPHIGHO2_01_FULL_43_30</name>
    <dbReference type="NCBI Taxonomy" id="1802158"/>
    <lineage>
        <taxon>Bacteria</taxon>
        <taxon>Candidatus Spechtiibacteriota</taxon>
    </lineage>
</organism>
<evidence type="ECO:0000256" key="2">
    <source>
        <dbReference type="ARBA" id="ARBA00023235"/>
    </source>
</evidence>
<keyword evidence="1" id="KW-0697">Rotamase</keyword>
<evidence type="ECO:0000313" key="7">
    <source>
        <dbReference type="EMBL" id="OGZ57751.1"/>
    </source>
</evidence>